<dbReference type="CDD" id="cd00405">
    <property type="entry name" value="PRAI"/>
    <property type="match status" value="1"/>
</dbReference>
<dbReference type="InterPro" id="IPR001240">
    <property type="entry name" value="PRAI_dom"/>
</dbReference>
<dbReference type="HAMAP" id="MF_00135">
    <property type="entry name" value="PRAI"/>
    <property type="match status" value="1"/>
</dbReference>
<dbReference type="GO" id="GO:0000162">
    <property type="term" value="P:L-tryptophan biosynthetic process"/>
    <property type="evidence" value="ECO:0007669"/>
    <property type="project" value="UniProtKB-UniRule"/>
</dbReference>
<gene>
    <name evidence="9" type="primary">trpF</name>
    <name evidence="11" type="ORF">SAMN05421770_107103</name>
</gene>
<evidence type="ECO:0000259" key="10">
    <source>
        <dbReference type="Pfam" id="PF00697"/>
    </source>
</evidence>
<accession>A0A239LKH2</accession>
<evidence type="ECO:0000256" key="6">
    <source>
        <dbReference type="ARBA" id="ARBA00022822"/>
    </source>
</evidence>
<evidence type="ECO:0000256" key="5">
    <source>
        <dbReference type="ARBA" id="ARBA00022605"/>
    </source>
</evidence>
<dbReference type="Pfam" id="PF00697">
    <property type="entry name" value="PRAI"/>
    <property type="match status" value="1"/>
</dbReference>
<evidence type="ECO:0000256" key="8">
    <source>
        <dbReference type="ARBA" id="ARBA00023235"/>
    </source>
</evidence>
<dbReference type="OrthoDB" id="9786954at2"/>
<dbReference type="UniPathway" id="UPA00035">
    <property type="reaction ID" value="UER00042"/>
</dbReference>
<dbReference type="AlphaFoldDB" id="A0A239LKH2"/>
<dbReference type="RefSeq" id="WP_089409727.1">
    <property type="nucleotide sequence ID" value="NZ_FZOU01000007.1"/>
</dbReference>
<sequence>MWIKICANTNLDDALMAAELGADAVGFVFAPSKRQVTVEQVAAITPHLPRNVERIGVFTTTSDDEIIQIVGKADLTGVQLHGGHHDAEYISRLGARPGENYVEVIRTASWVVNGDEESDRQAAELLLQLAHHTRVDTRILLDSKVKDELGGTGIAFNWAKARAVIDSDSRLKAHDIILAGGLNPENVADAIRALHPWGVDVASGVEEVPGRKAPERLKRFIEAARAVRL</sequence>
<organism evidence="11 12">
    <name type="scientific">Granulicella rosea</name>
    <dbReference type="NCBI Taxonomy" id="474952"/>
    <lineage>
        <taxon>Bacteria</taxon>
        <taxon>Pseudomonadati</taxon>
        <taxon>Acidobacteriota</taxon>
        <taxon>Terriglobia</taxon>
        <taxon>Terriglobales</taxon>
        <taxon>Acidobacteriaceae</taxon>
        <taxon>Granulicella</taxon>
    </lineage>
</organism>
<evidence type="ECO:0000313" key="12">
    <source>
        <dbReference type="Proteomes" id="UP000198356"/>
    </source>
</evidence>
<protein>
    <recommendedName>
        <fullName evidence="4 9">N-(5'-phosphoribosyl)anthranilate isomerase</fullName>
        <shortName evidence="9">PRAI</shortName>
        <ecNumber evidence="3 9">5.3.1.24</ecNumber>
    </recommendedName>
</protein>
<reference evidence="11 12" key="1">
    <citation type="submission" date="2017-06" db="EMBL/GenBank/DDBJ databases">
        <authorList>
            <person name="Kim H.J."/>
            <person name="Triplett B.A."/>
        </authorList>
    </citation>
    <scope>NUCLEOTIDE SEQUENCE [LARGE SCALE GENOMIC DNA]</scope>
    <source>
        <strain evidence="11 12">DSM 18704</strain>
    </source>
</reference>
<keyword evidence="5 9" id="KW-0028">Amino-acid biosynthesis</keyword>
<keyword evidence="8 9" id="KW-0413">Isomerase</keyword>
<dbReference type="SUPFAM" id="SSF51366">
    <property type="entry name" value="Ribulose-phoshate binding barrel"/>
    <property type="match status" value="1"/>
</dbReference>
<dbReference type="EC" id="5.3.1.24" evidence="3 9"/>
<dbReference type="Gene3D" id="3.20.20.70">
    <property type="entry name" value="Aldolase class I"/>
    <property type="match status" value="1"/>
</dbReference>
<name>A0A239LKH2_9BACT</name>
<evidence type="ECO:0000256" key="3">
    <source>
        <dbReference type="ARBA" id="ARBA00012572"/>
    </source>
</evidence>
<evidence type="ECO:0000256" key="4">
    <source>
        <dbReference type="ARBA" id="ARBA00022272"/>
    </source>
</evidence>
<dbReference type="InterPro" id="IPR044643">
    <property type="entry name" value="TrpF_fam"/>
</dbReference>
<evidence type="ECO:0000313" key="11">
    <source>
        <dbReference type="EMBL" id="SNT31066.1"/>
    </source>
</evidence>
<dbReference type="Proteomes" id="UP000198356">
    <property type="component" value="Unassembled WGS sequence"/>
</dbReference>
<comment type="catalytic activity">
    <reaction evidence="1 9">
        <text>N-(5-phospho-beta-D-ribosyl)anthranilate = 1-(2-carboxyphenylamino)-1-deoxy-D-ribulose 5-phosphate</text>
        <dbReference type="Rhea" id="RHEA:21540"/>
        <dbReference type="ChEBI" id="CHEBI:18277"/>
        <dbReference type="ChEBI" id="CHEBI:58613"/>
        <dbReference type="EC" id="5.3.1.24"/>
    </reaction>
</comment>
<comment type="similarity">
    <text evidence="9">Belongs to the TrpF family.</text>
</comment>
<evidence type="ECO:0000256" key="1">
    <source>
        <dbReference type="ARBA" id="ARBA00001164"/>
    </source>
</evidence>
<evidence type="ECO:0000256" key="2">
    <source>
        <dbReference type="ARBA" id="ARBA00004664"/>
    </source>
</evidence>
<dbReference type="InterPro" id="IPR013785">
    <property type="entry name" value="Aldolase_TIM"/>
</dbReference>
<dbReference type="GO" id="GO:0004640">
    <property type="term" value="F:phosphoribosylanthranilate isomerase activity"/>
    <property type="evidence" value="ECO:0007669"/>
    <property type="project" value="UniProtKB-UniRule"/>
</dbReference>
<evidence type="ECO:0000256" key="9">
    <source>
        <dbReference type="HAMAP-Rule" id="MF_00135"/>
    </source>
</evidence>
<dbReference type="PANTHER" id="PTHR42894">
    <property type="entry name" value="N-(5'-PHOSPHORIBOSYL)ANTHRANILATE ISOMERASE"/>
    <property type="match status" value="1"/>
</dbReference>
<evidence type="ECO:0000256" key="7">
    <source>
        <dbReference type="ARBA" id="ARBA00023141"/>
    </source>
</evidence>
<keyword evidence="6 9" id="KW-0822">Tryptophan biosynthesis</keyword>
<proteinExistence type="inferred from homology"/>
<feature type="domain" description="N-(5'phosphoribosyl) anthranilate isomerase (PRAI)" evidence="10">
    <location>
        <begin position="3"/>
        <end position="222"/>
    </location>
</feature>
<dbReference type="InterPro" id="IPR011060">
    <property type="entry name" value="RibuloseP-bd_barrel"/>
</dbReference>
<dbReference type="EMBL" id="FZOU01000007">
    <property type="protein sequence ID" value="SNT31066.1"/>
    <property type="molecule type" value="Genomic_DNA"/>
</dbReference>
<comment type="pathway">
    <text evidence="2 9">Amino-acid biosynthesis; L-tryptophan biosynthesis; L-tryptophan from chorismate: step 3/5.</text>
</comment>
<keyword evidence="12" id="KW-1185">Reference proteome</keyword>
<dbReference type="PANTHER" id="PTHR42894:SF1">
    <property type="entry name" value="N-(5'-PHOSPHORIBOSYL)ANTHRANILATE ISOMERASE"/>
    <property type="match status" value="1"/>
</dbReference>
<keyword evidence="7 9" id="KW-0057">Aromatic amino acid biosynthesis</keyword>